<evidence type="ECO:0000256" key="9">
    <source>
        <dbReference type="ARBA" id="ARBA00023004"/>
    </source>
</evidence>
<comment type="cofactor">
    <cofactor evidence="12">
        <name>Fe cation</name>
        <dbReference type="ChEBI" id="CHEBI:24875"/>
    </cofactor>
    <text evidence="12">Binds 1 Fe cation per subunit.</text>
</comment>
<gene>
    <name evidence="14" type="primary">TCRP</name>
    <name evidence="14" type="ORF">LAWI1_G004430</name>
</gene>
<protein>
    <recommendedName>
        <fullName evidence="3 11">4-hydroxyphenylpyruvate dioxygenase</fullName>
    </recommendedName>
</protein>
<evidence type="ECO:0000256" key="10">
    <source>
        <dbReference type="ARBA" id="ARBA00023232"/>
    </source>
</evidence>
<dbReference type="Proteomes" id="UP000315522">
    <property type="component" value="Unassembled WGS sequence"/>
</dbReference>
<dbReference type="InterPro" id="IPR037523">
    <property type="entry name" value="VOC_core"/>
</dbReference>
<dbReference type="CDD" id="cd07250">
    <property type="entry name" value="HPPD_C_like"/>
    <property type="match status" value="1"/>
</dbReference>
<comment type="caution">
    <text evidence="14">The sequence shown here is derived from an EMBL/GenBank/DDBJ whole genome shotgun (WGS) entry which is preliminary data.</text>
</comment>
<proteinExistence type="inferred from homology"/>
<evidence type="ECO:0000256" key="11">
    <source>
        <dbReference type="PIRNR" id="PIRNR009283"/>
    </source>
</evidence>
<evidence type="ECO:0000256" key="3">
    <source>
        <dbReference type="ARBA" id="ARBA00013222"/>
    </source>
</evidence>
<dbReference type="AlphaFoldDB" id="A0A559MD87"/>
<dbReference type="CDD" id="cd08342">
    <property type="entry name" value="HPPD_N_like"/>
    <property type="match status" value="1"/>
</dbReference>
<feature type="domain" description="VOC" evidence="13">
    <location>
        <begin position="200"/>
        <end position="358"/>
    </location>
</feature>
<dbReference type="PANTHER" id="PTHR11959">
    <property type="entry name" value="4-HYDROXYPHENYLPYRUVATE DIOXYGENASE"/>
    <property type="match status" value="1"/>
</dbReference>
<organism evidence="14 15">
    <name type="scientific">Lachnellula willkommii</name>
    <dbReference type="NCBI Taxonomy" id="215461"/>
    <lineage>
        <taxon>Eukaryota</taxon>
        <taxon>Fungi</taxon>
        <taxon>Dikarya</taxon>
        <taxon>Ascomycota</taxon>
        <taxon>Pezizomycotina</taxon>
        <taxon>Leotiomycetes</taxon>
        <taxon>Helotiales</taxon>
        <taxon>Lachnaceae</taxon>
        <taxon>Lachnellula</taxon>
    </lineage>
</organism>
<dbReference type="PIRSF" id="PIRSF009283">
    <property type="entry name" value="HPP_dOase"/>
    <property type="match status" value="1"/>
</dbReference>
<feature type="binding site" evidence="12">
    <location>
        <position position="369"/>
    </location>
    <ligand>
        <name>Fe cation</name>
        <dbReference type="ChEBI" id="CHEBI:24875"/>
    </ligand>
</feature>
<evidence type="ECO:0000256" key="4">
    <source>
        <dbReference type="ARBA" id="ARBA00022723"/>
    </source>
</evidence>
<dbReference type="InterPro" id="IPR005956">
    <property type="entry name" value="4OHPhenylPyrv_dOase"/>
</dbReference>
<evidence type="ECO:0000256" key="5">
    <source>
        <dbReference type="ARBA" id="ARBA00022737"/>
    </source>
</evidence>
<evidence type="ECO:0000256" key="12">
    <source>
        <dbReference type="PIRSR" id="PIRSR009283-1"/>
    </source>
</evidence>
<keyword evidence="5" id="KW-0677">Repeat</keyword>
<accession>A0A559MD87</accession>
<evidence type="ECO:0000259" key="13">
    <source>
        <dbReference type="PROSITE" id="PS51819"/>
    </source>
</evidence>
<dbReference type="Pfam" id="PF00903">
    <property type="entry name" value="Glyoxalase"/>
    <property type="match status" value="2"/>
</dbReference>
<keyword evidence="6" id="KW-0828">Tyrosine catabolism</keyword>
<feature type="binding site" evidence="12">
    <location>
        <position position="286"/>
    </location>
    <ligand>
        <name>Fe cation</name>
        <dbReference type="ChEBI" id="CHEBI:24875"/>
    </ligand>
</feature>
<keyword evidence="8" id="KW-0560">Oxidoreductase</keyword>
<dbReference type="UniPathway" id="UPA00139">
    <property type="reaction ID" value="UER00362"/>
</dbReference>
<keyword evidence="10" id="KW-0585">Phenylalanine catabolism</keyword>
<dbReference type="Gene3D" id="3.10.180.10">
    <property type="entry name" value="2,3-Dihydroxybiphenyl 1,2-Dioxygenase, domain 1"/>
    <property type="match status" value="2"/>
</dbReference>
<dbReference type="PANTHER" id="PTHR11959:SF1">
    <property type="entry name" value="4-HYDROXYPHENYLPYRUVATE DIOXYGENASE"/>
    <property type="match status" value="1"/>
</dbReference>
<evidence type="ECO:0000256" key="7">
    <source>
        <dbReference type="ARBA" id="ARBA00022964"/>
    </source>
</evidence>
<dbReference type="InterPro" id="IPR041736">
    <property type="entry name" value="4OHPhenylPyrv_dOase_N"/>
</dbReference>
<feature type="domain" description="VOC" evidence="13">
    <location>
        <begin position="24"/>
        <end position="169"/>
    </location>
</feature>
<feature type="binding site" evidence="12">
    <location>
        <position position="203"/>
    </location>
    <ligand>
        <name>Fe cation</name>
        <dbReference type="ChEBI" id="CHEBI:24875"/>
    </ligand>
</feature>
<dbReference type="FunFam" id="3.10.180.10:FF:000001">
    <property type="entry name" value="4-hydroxyphenylpyruvate dioxygenase"/>
    <property type="match status" value="1"/>
</dbReference>
<dbReference type="PROSITE" id="PS51819">
    <property type="entry name" value="VOC"/>
    <property type="match status" value="2"/>
</dbReference>
<dbReference type="NCBIfam" id="TIGR01263">
    <property type="entry name" value="4HPPD"/>
    <property type="match status" value="1"/>
</dbReference>
<keyword evidence="4 12" id="KW-0479">Metal-binding</keyword>
<evidence type="ECO:0000256" key="8">
    <source>
        <dbReference type="ARBA" id="ARBA00023002"/>
    </source>
</evidence>
<dbReference type="GO" id="GO:0046872">
    <property type="term" value="F:metal ion binding"/>
    <property type="evidence" value="ECO:0007669"/>
    <property type="project" value="UniProtKB-KW"/>
</dbReference>
<evidence type="ECO:0000256" key="1">
    <source>
        <dbReference type="ARBA" id="ARBA00005162"/>
    </source>
</evidence>
<comment type="pathway">
    <text evidence="1">Amino-acid degradation; L-phenylalanine degradation; acetoacetate and fumarate from L-phenylalanine: step 3/6.</text>
</comment>
<dbReference type="SUPFAM" id="SSF54593">
    <property type="entry name" value="Glyoxalase/Bleomycin resistance protein/Dihydroxybiphenyl dioxygenase"/>
    <property type="match status" value="1"/>
</dbReference>
<evidence type="ECO:0000256" key="6">
    <source>
        <dbReference type="ARBA" id="ARBA00022878"/>
    </source>
</evidence>
<dbReference type="InterPro" id="IPR004360">
    <property type="entry name" value="Glyas_Fos-R_dOase_dom"/>
</dbReference>
<name>A0A559MD87_9HELO</name>
<sequence length="401" mass="44914">MSPSATLEINSDQQASPSTGEYRGYDHATFYVGNAKQAASWYSARMGFRIVAQKSLETGSRAVASWVVANGQARFVFMSPLRAVANLEQNTSEHDRTLVAEIHKHLEQHGDAVKDVAFEVDDVRAIYSNAIAQGAASVKAPECIQDKNGSVYLATIKTYGDTTHTFVERQNYNGVFLPGYRAVDDEDPIERFLPKINIDVIDHCVGNQDWNEMDNACNYYEKCLGFRRYWTIDDKNMCTDFSAMNSVVMSSAGDIVKMPINEPAVGIRKSQIEEFVDSFGGAGVQHIAFRTKDIVSTITNLKNRGVQFIDVPLTYYSDLKDRLQRSSIDLEEDLAVLQKLRILVDFDEGGYLLQIFTKPLMDRPTVFLEIIQRNNFTGFGAGNFKSLFEAVERDQAARGNL</sequence>
<dbReference type="InterPro" id="IPR029068">
    <property type="entry name" value="Glyas_Bleomycin-R_OHBP_Dase"/>
</dbReference>
<comment type="similarity">
    <text evidence="2 11">Belongs to the 4HPPD family.</text>
</comment>
<dbReference type="FunFam" id="3.10.180.10:FF:000020">
    <property type="entry name" value="4-hydroxyphenylpyruvate dioxygenase"/>
    <property type="match status" value="1"/>
</dbReference>
<keyword evidence="14" id="KW-0670">Pyruvate</keyword>
<evidence type="ECO:0000256" key="2">
    <source>
        <dbReference type="ARBA" id="ARBA00005877"/>
    </source>
</evidence>
<keyword evidence="7 14" id="KW-0223">Dioxygenase</keyword>
<dbReference type="GO" id="GO:0006572">
    <property type="term" value="P:L-tyrosine catabolic process"/>
    <property type="evidence" value="ECO:0007669"/>
    <property type="project" value="UniProtKB-KW"/>
</dbReference>
<keyword evidence="15" id="KW-1185">Reference proteome</keyword>
<keyword evidence="9 12" id="KW-0408">Iron</keyword>
<evidence type="ECO:0000313" key="14">
    <source>
        <dbReference type="EMBL" id="TVY90932.1"/>
    </source>
</evidence>
<evidence type="ECO:0000313" key="15">
    <source>
        <dbReference type="Proteomes" id="UP000315522"/>
    </source>
</evidence>
<dbReference type="InterPro" id="IPR041735">
    <property type="entry name" value="4OHPhenylPyrv_dOase_C"/>
</dbReference>
<dbReference type="GO" id="GO:0003868">
    <property type="term" value="F:4-hydroxyphenylpyruvate dioxygenase activity"/>
    <property type="evidence" value="ECO:0007669"/>
    <property type="project" value="InterPro"/>
</dbReference>
<dbReference type="GO" id="GO:0006559">
    <property type="term" value="P:L-phenylalanine catabolic process"/>
    <property type="evidence" value="ECO:0007669"/>
    <property type="project" value="UniProtKB-UniPathway"/>
</dbReference>
<dbReference type="EMBL" id="QGML01000700">
    <property type="protein sequence ID" value="TVY90932.1"/>
    <property type="molecule type" value="Genomic_DNA"/>
</dbReference>
<reference evidence="14 15" key="1">
    <citation type="submission" date="2018-05" db="EMBL/GenBank/DDBJ databases">
        <title>Genome sequencing and assembly of the regulated plant pathogen Lachnellula willkommii and related sister species for the development of diagnostic species identification markers.</title>
        <authorList>
            <person name="Giroux E."/>
            <person name="Bilodeau G."/>
        </authorList>
    </citation>
    <scope>NUCLEOTIDE SEQUENCE [LARGE SCALE GENOMIC DNA]</scope>
    <source>
        <strain evidence="14 15">CBS 172.35</strain>
    </source>
</reference>